<dbReference type="EMBL" id="JAJGCB010000015">
    <property type="protein sequence ID" value="KAJ8989122.1"/>
    <property type="molecule type" value="Genomic_DNA"/>
</dbReference>
<sequence length="310" mass="33314">MNLNSSATTFFRACRGATAASRVPVPVPQPTRSSIEAGVVLLRPRGGYQQQRGLQALSTHKKRQYQHQQICQFSSRNNTPLHNAQPVNDIPSAATASSSSTSVEEDKNLGQTVLLRGSTEASTTTSSSTSSNSSYPTSTTSTTTTTSSSSSSSTPAPAPNSASAESSASASFILTGHVTRTGTMRKTVRVTRTIQVYDKFLRKYWKKTAHDLVHDPQDILNEGDVITYGPFPADMRAEREQKGKLGGNRQVKFVLKDIITPFGVPVEARTPRQVGSPEGRWVGTPGQQVQVQVSNKHRAGAAKAKGKQKA</sequence>
<feature type="compositionally biased region" description="Polar residues" evidence="4">
    <location>
        <begin position="76"/>
        <end position="86"/>
    </location>
</feature>
<feature type="compositionally biased region" description="Basic residues" evidence="4">
    <location>
        <begin position="295"/>
        <end position="310"/>
    </location>
</feature>
<dbReference type="GO" id="GO:0006412">
    <property type="term" value="P:translation"/>
    <property type="evidence" value="ECO:0007669"/>
    <property type="project" value="InterPro"/>
</dbReference>
<feature type="region of interest" description="Disordered" evidence="4">
    <location>
        <begin position="76"/>
        <end position="168"/>
    </location>
</feature>
<keyword evidence="2" id="KW-0689">Ribosomal protein</keyword>
<dbReference type="GO" id="GO:1990904">
    <property type="term" value="C:ribonucleoprotein complex"/>
    <property type="evidence" value="ECO:0007669"/>
    <property type="project" value="UniProtKB-KW"/>
</dbReference>
<feature type="compositionally biased region" description="Low complexity" evidence="4">
    <location>
        <begin position="92"/>
        <end position="102"/>
    </location>
</feature>
<evidence type="ECO:0000256" key="3">
    <source>
        <dbReference type="ARBA" id="ARBA00023274"/>
    </source>
</evidence>
<dbReference type="InterPro" id="IPR000266">
    <property type="entry name" value="Ribosomal_uS17"/>
</dbReference>
<protein>
    <submittedName>
        <fullName evidence="5">Uncharacterized protein</fullName>
    </submittedName>
</protein>
<dbReference type="AlphaFoldDB" id="A0AAN6EPH1"/>
<accession>A0AAN6EPH1</accession>
<comment type="caution">
    <text evidence="5">The sequence shown here is derived from an EMBL/GenBank/DDBJ whole genome shotgun (WGS) entry which is preliminary data.</text>
</comment>
<name>A0AAN6EPH1_EXODE</name>
<evidence type="ECO:0000313" key="6">
    <source>
        <dbReference type="Proteomes" id="UP001161757"/>
    </source>
</evidence>
<feature type="compositionally biased region" description="Low complexity" evidence="4">
    <location>
        <begin position="118"/>
        <end position="168"/>
    </location>
</feature>
<dbReference type="InterPro" id="IPR012340">
    <property type="entry name" value="NA-bd_OB-fold"/>
</dbReference>
<dbReference type="SUPFAM" id="SSF50249">
    <property type="entry name" value="Nucleic acid-binding proteins"/>
    <property type="match status" value="1"/>
</dbReference>
<proteinExistence type="inferred from homology"/>
<organism evidence="5 6">
    <name type="scientific">Exophiala dermatitidis</name>
    <name type="common">Black yeast-like fungus</name>
    <name type="synonym">Wangiella dermatitidis</name>
    <dbReference type="NCBI Taxonomy" id="5970"/>
    <lineage>
        <taxon>Eukaryota</taxon>
        <taxon>Fungi</taxon>
        <taxon>Dikarya</taxon>
        <taxon>Ascomycota</taxon>
        <taxon>Pezizomycotina</taxon>
        <taxon>Eurotiomycetes</taxon>
        <taxon>Chaetothyriomycetidae</taxon>
        <taxon>Chaetothyriales</taxon>
        <taxon>Herpotrichiellaceae</taxon>
        <taxon>Exophiala</taxon>
    </lineage>
</organism>
<dbReference type="GO" id="GO:0005840">
    <property type="term" value="C:ribosome"/>
    <property type="evidence" value="ECO:0007669"/>
    <property type="project" value="UniProtKB-KW"/>
</dbReference>
<keyword evidence="3" id="KW-0687">Ribonucleoprotein</keyword>
<evidence type="ECO:0000256" key="2">
    <source>
        <dbReference type="ARBA" id="ARBA00022980"/>
    </source>
</evidence>
<dbReference type="GO" id="GO:0003735">
    <property type="term" value="F:structural constituent of ribosome"/>
    <property type="evidence" value="ECO:0007669"/>
    <property type="project" value="InterPro"/>
</dbReference>
<reference evidence="5" key="1">
    <citation type="submission" date="2023-01" db="EMBL/GenBank/DDBJ databases">
        <title>Exophiala dermititidis isolated from Cystic Fibrosis Patient.</title>
        <authorList>
            <person name="Kurbessoian T."/>
            <person name="Crocker A."/>
            <person name="Murante D."/>
            <person name="Hogan D.A."/>
            <person name="Stajich J.E."/>
        </authorList>
    </citation>
    <scope>NUCLEOTIDE SEQUENCE</scope>
    <source>
        <strain evidence="5">Ex8</strain>
    </source>
</reference>
<dbReference type="Pfam" id="PF00366">
    <property type="entry name" value="Ribosomal_S17"/>
    <property type="match status" value="1"/>
</dbReference>
<feature type="region of interest" description="Disordered" evidence="4">
    <location>
        <begin position="271"/>
        <end position="310"/>
    </location>
</feature>
<comment type="similarity">
    <text evidence="1">Belongs to the universal ribosomal protein uS17 family.</text>
</comment>
<evidence type="ECO:0000256" key="4">
    <source>
        <dbReference type="SAM" id="MobiDB-lite"/>
    </source>
</evidence>
<evidence type="ECO:0000256" key="1">
    <source>
        <dbReference type="ARBA" id="ARBA00010254"/>
    </source>
</evidence>
<gene>
    <name evidence="5" type="ORF">HRR80_006849</name>
</gene>
<dbReference type="Gene3D" id="2.40.50.140">
    <property type="entry name" value="Nucleic acid-binding proteins"/>
    <property type="match status" value="1"/>
</dbReference>
<evidence type="ECO:0000313" key="5">
    <source>
        <dbReference type="EMBL" id="KAJ8989122.1"/>
    </source>
</evidence>
<dbReference type="Proteomes" id="UP001161757">
    <property type="component" value="Unassembled WGS sequence"/>
</dbReference>